<keyword evidence="4" id="KW-1185">Reference proteome</keyword>
<dbReference type="Gene3D" id="3.90.1150.10">
    <property type="entry name" value="Aspartate Aminotransferase, domain 1"/>
    <property type="match status" value="1"/>
</dbReference>
<dbReference type="EMBL" id="VHLH01000013">
    <property type="protein sequence ID" value="TPW28999.1"/>
    <property type="molecule type" value="Genomic_DNA"/>
</dbReference>
<dbReference type="InterPro" id="IPR015424">
    <property type="entry name" value="PyrdxlP-dep_Trfase"/>
</dbReference>
<dbReference type="Gene3D" id="3.40.640.10">
    <property type="entry name" value="Type I PLP-dependent aspartate aminotransferase-like (Major domain)"/>
    <property type="match status" value="1"/>
</dbReference>
<dbReference type="PANTHER" id="PTHR30244:SF34">
    <property type="entry name" value="DTDP-4-AMINO-4,6-DIDEOXYGALACTOSE TRANSAMINASE"/>
    <property type="match status" value="1"/>
</dbReference>
<dbReference type="SUPFAM" id="SSF53383">
    <property type="entry name" value="PLP-dependent transferases"/>
    <property type="match status" value="1"/>
</dbReference>
<evidence type="ECO:0000256" key="1">
    <source>
        <dbReference type="ARBA" id="ARBA00037999"/>
    </source>
</evidence>
<proteinExistence type="inferred from homology"/>
<keyword evidence="2" id="KW-0663">Pyridoxal phosphate</keyword>
<dbReference type="OrthoDB" id="9768668at2"/>
<gene>
    <name evidence="3" type="ORF">FJU11_08445</name>
</gene>
<dbReference type="InterPro" id="IPR015422">
    <property type="entry name" value="PyrdxlP-dep_Trfase_small"/>
</dbReference>
<dbReference type="GO" id="GO:0008483">
    <property type="term" value="F:transaminase activity"/>
    <property type="evidence" value="ECO:0007669"/>
    <property type="project" value="UniProtKB-KW"/>
</dbReference>
<keyword evidence="3" id="KW-0808">Transferase</keyword>
<keyword evidence="3" id="KW-0032">Aminotransferase</keyword>
<reference evidence="3 4" key="1">
    <citation type="submission" date="2019-06" db="EMBL/GenBank/DDBJ databases">
        <authorList>
            <person name="Li M."/>
        </authorList>
    </citation>
    <scope>NUCLEOTIDE SEQUENCE [LARGE SCALE GENOMIC DNA]</scope>
    <source>
        <strain evidence="3 4">BGMRC6574</strain>
    </source>
</reference>
<protein>
    <submittedName>
        <fullName evidence="3">Aminotransferase class I/II-fold pyridoxal phosphate-dependent enzyme</fullName>
    </submittedName>
</protein>
<dbReference type="PIRSF" id="PIRSF000390">
    <property type="entry name" value="PLP_StrS"/>
    <property type="match status" value="1"/>
</dbReference>
<dbReference type="InterPro" id="IPR000653">
    <property type="entry name" value="DegT/StrS_aminotransferase"/>
</dbReference>
<comment type="caution">
    <text evidence="3">The sequence shown here is derived from an EMBL/GenBank/DDBJ whole genome shotgun (WGS) entry which is preliminary data.</text>
</comment>
<dbReference type="GO" id="GO:0000271">
    <property type="term" value="P:polysaccharide biosynthetic process"/>
    <property type="evidence" value="ECO:0007669"/>
    <property type="project" value="TreeGrafter"/>
</dbReference>
<organism evidence="3 4">
    <name type="scientific">Pararhizobium mangrovi</name>
    <dbReference type="NCBI Taxonomy" id="2590452"/>
    <lineage>
        <taxon>Bacteria</taxon>
        <taxon>Pseudomonadati</taxon>
        <taxon>Pseudomonadota</taxon>
        <taxon>Alphaproteobacteria</taxon>
        <taxon>Hyphomicrobiales</taxon>
        <taxon>Rhizobiaceae</taxon>
        <taxon>Rhizobium/Agrobacterium group</taxon>
        <taxon>Pararhizobium</taxon>
    </lineage>
</organism>
<accession>A0A506U8V3</accession>
<comment type="similarity">
    <text evidence="1 2">Belongs to the DegT/DnrJ/EryC1 family.</text>
</comment>
<dbReference type="GO" id="GO:0030170">
    <property type="term" value="F:pyridoxal phosphate binding"/>
    <property type="evidence" value="ECO:0007669"/>
    <property type="project" value="TreeGrafter"/>
</dbReference>
<dbReference type="AlphaFoldDB" id="A0A506U8V3"/>
<dbReference type="Pfam" id="PF01041">
    <property type="entry name" value="DegT_DnrJ_EryC1"/>
    <property type="match status" value="1"/>
</dbReference>
<evidence type="ECO:0000313" key="3">
    <source>
        <dbReference type="EMBL" id="TPW28999.1"/>
    </source>
</evidence>
<name>A0A506U8V3_9HYPH</name>
<evidence type="ECO:0000256" key="2">
    <source>
        <dbReference type="RuleBase" id="RU004508"/>
    </source>
</evidence>
<dbReference type="RefSeq" id="WP_141166602.1">
    <property type="nucleotide sequence ID" value="NZ_VHLH01000013.1"/>
</dbReference>
<dbReference type="CDD" id="cd00616">
    <property type="entry name" value="AHBA_syn"/>
    <property type="match status" value="1"/>
</dbReference>
<sequence>MRVNYGECVYGEAEIEAVVETMRRSTQMGRAVRTMEERIAELFAKSHGIMVNSGSSANYLAIELLGLPAGSEIVTPALTFATTVAPIVRSGLVPVFVDVEPGTYNIDVDAIEAMIGPRTRAMMVPSLIGNLPDWDRIRAIGEERGLLVVEDSADTLGATLDDTSTGTRSAISTTSFYGSHVISAAGNGGMICVDDDAMAEKARLLRSWGRTSSLFTDAENIDERLGMTLDGTEYDAKFVFEALGYNLEPSEIGAAFGLVQLDKLEANIAARRRNFDAQYAFFADYEDMFVLPRELPGARTGWLAFPLTIRADAPFTRRQMQTFLERHDIQTRPVFTGNILRQPAMRDVVCRKSPSGYPVADSVMQGGILLACHHGLRGNQIDYMHEVFSDFVARSVPQSTRDVSPKSASTSSTSAGI</sequence>
<evidence type="ECO:0000313" key="4">
    <source>
        <dbReference type="Proteomes" id="UP000320314"/>
    </source>
</evidence>
<dbReference type="PANTHER" id="PTHR30244">
    <property type="entry name" value="TRANSAMINASE"/>
    <property type="match status" value="1"/>
</dbReference>
<dbReference type="InterPro" id="IPR015421">
    <property type="entry name" value="PyrdxlP-dep_Trfase_major"/>
</dbReference>
<dbReference type="Proteomes" id="UP000320314">
    <property type="component" value="Unassembled WGS sequence"/>
</dbReference>